<reference evidence="9" key="2">
    <citation type="submission" date="2025-08" db="UniProtKB">
        <authorList>
            <consortium name="RefSeq"/>
        </authorList>
    </citation>
    <scope>IDENTIFICATION</scope>
    <source>
        <tissue evidence="9">Leaf</tissue>
    </source>
</reference>
<dbReference type="AlphaFoldDB" id="A0A9R0IAF3"/>
<keyword evidence="8" id="KW-1185">Reference proteome</keyword>
<evidence type="ECO:0000256" key="3">
    <source>
        <dbReference type="ARBA" id="ARBA00022528"/>
    </source>
</evidence>
<comment type="similarity">
    <text evidence="2">Belongs to the staygreen family.</text>
</comment>
<comment type="subcellular location">
    <subcellularLocation>
        <location evidence="1">Plastid</location>
        <location evidence="1">Chloroplast</location>
    </subcellularLocation>
</comment>
<evidence type="ECO:0000256" key="1">
    <source>
        <dbReference type="ARBA" id="ARBA00004229"/>
    </source>
</evidence>
<protein>
    <submittedName>
        <fullName evidence="9">Protein STAY-GREEN homolog, chloroplastic</fullName>
    </submittedName>
</protein>
<feature type="compositionally biased region" description="Acidic residues" evidence="6">
    <location>
        <begin position="231"/>
        <end position="244"/>
    </location>
</feature>
<feature type="region of interest" description="Disordered" evidence="6">
    <location>
        <begin position="227"/>
        <end position="250"/>
    </location>
</feature>
<dbReference type="GO" id="GO:0015996">
    <property type="term" value="P:chlorophyll catabolic process"/>
    <property type="evidence" value="ECO:0000318"/>
    <property type="project" value="GO_Central"/>
</dbReference>
<gene>
    <name evidence="9" type="primary">LOC110784352</name>
</gene>
<keyword evidence="3" id="KW-0150">Chloroplast</keyword>
<dbReference type="InterPro" id="IPR024438">
    <property type="entry name" value="Staygreen"/>
</dbReference>
<evidence type="ECO:0000256" key="4">
    <source>
        <dbReference type="ARBA" id="ARBA00022640"/>
    </source>
</evidence>
<evidence type="ECO:0000256" key="5">
    <source>
        <dbReference type="ARBA" id="ARBA00022946"/>
    </source>
</evidence>
<dbReference type="Proteomes" id="UP000813463">
    <property type="component" value="Chromosome 6"/>
</dbReference>
<proteinExistence type="inferred from homology"/>
<sequence>MTTLAASMLLPSKLKPCFPEDKSSLFSSRCSKSSSKRNQSQSPSPVMRLFGPAIFEASKLKVLFLGVDKEKEKHPPKLPRTYTLTHSDITSKITLAISQTINNSQLQGWYNKLYRDEVVAEWKKVKGKMSLHVHCHISGGHFLLDLCAKLRYYIFCKELPVVLNAFVHGDENLFNNNPELQEAMVMVYFHSSIPEFNKVECWGPLHEALDLTSKNKKKVMMMTINQHDSKQDDDDDEEEEEEEVASFTSNSKWEEILEPCTEPCRCCFPPTNLITWTPSLSQHHHQQQQLPGDVSIPPS</sequence>
<dbReference type="GO" id="GO:0009507">
    <property type="term" value="C:chloroplast"/>
    <property type="evidence" value="ECO:0007669"/>
    <property type="project" value="UniProtKB-SubCell"/>
</dbReference>
<evidence type="ECO:0000259" key="7">
    <source>
        <dbReference type="Pfam" id="PF12638"/>
    </source>
</evidence>
<evidence type="ECO:0000256" key="2">
    <source>
        <dbReference type="ARBA" id="ARBA00009234"/>
    </source>
</evidence>
<reference evidence="8" key="1">
    <citation type="journal article" date="2021" name="Nat. Commun.">
        <title>Genomic analyses provide insights into spinach domestication and the genetic basis of agronomic traits.</title>
        <authorList>
            <person name="Cai X."/>
            <person name="Sun X."/>
            <person name="Xu C."/>
            <person name="Sun H."/>
            <person name="Wang X."/>
            <person name="Ge C."/>
            <person name="Zhang Z."/>
            <person name="Wang Q."/>
            <person name="Fei Z."/>
            <person name="Jiao C."/>
            <person name="Wang Q."/>
        </authorList>
    </citation>
    <scope>NUCLEOTIDE SEQUENCE [LARGE SCALE GENOMIC DNA]</scope>
    <source>
        <strain evidence="8">cv. Varoflay</strain>
    </source>
</reference>
<dbReference type="KEGG" id="soe:110784352"/>
<name>A0A9R0IAF3_SPIOL</name>
<dbReference type="PANTHER" id="PTHR31750:SF4">
    <property type="entry name" value="LP06106P"/>
    <property type="match status" value="1"/>
</dbReference>
<keyword evidence="4" id="KW-0934">Plastid</keyword>
<dbReference type="RefSeq" id="XP_021844489.2">
    <property type="nucleotide sequence ID" value="XM_021988797.2"/>
</dbReference>
<accession>A0A9R0IAF3</accession>
<dbReference type="PANTHER" id="PTHR31750">
    <property type="entry name" value="PROTEIN STAY-GREEN 1, CHLOROPLASTIC-RELATED"/>
    <property type="match status" value="1"/>
</dbReference>
<feature type="domain" description="Staygreen protein" evidence="7">
    <location>
        <begin position="55"/>
        <end position="207"/>
    </location>
</feature>
<dbReference type="Pfam" id="PF12638">
    <property type="entry name" value="Staygreen"/>
    <property type="match status" value="1"/>
</dbReference>
<keyword evidence="5" id="KW-0809">Transit peptide</keyword>
<evidence type="ECO:0000313" key="8">
    <source>
        <dbReference type="Proteomes" id="UP000813463"/>
    </source>
</evidence>
<evidence type="ECO:0000313" key="9">
    <source>
        <dbReference type="RefSeq" id="XP_021844489.2"/>
    </source>
</evidence>
<dbReference type="GeneID" id="110784352"/>
<evidence type="ECO:0000256" key="6">
    <source>
        <dbReference type="SAM" id="MobiDB-lite"/>
    </source>
</evidence>
<organism evidence="8 9">
    <name type="scientific">Spinacia oleracea</name>
    <name type="common">Spinach</name>
    <dbReference type="NCBI Taxonomy" id="3562"/>
    <lineage>
        <taxon>Eukaryota</taxon>
        <taxon>Viridiplantae</taxon>
        <taxon>Streptophyta</taxon>
        <taxon>Embryophyta</taxon>
        <taxon>Tracheophyta</taxon>
        <taxon>Spermatophyta</taxon>
        <taxon>Magnoliopsida</taxon>
        <taxon>eudicotyledons</taxon>
        <taxon>Gunneridae</taxon>
        <taxon>Pentapetalae</taxon>
        <taxon>Caryophyllales</taxon>
        <taxon>Chenopodiaceae</taxon>
        <taxon>Chenopodioideae</taxon>
        <taxon>Anserineae</taxon>
        <taxon>Spinacia</taxon>
    </lineage>
</organism>